<dbReference type="InterPro" id="IPR014729">
    <property type="entry name" value="Rossmann-like_a/b/a_fold"/>
</dbReference>
<comment type="caution">
    <text evidence="2">The sequence shown here is derived from an EMBL/GenBank/DDBJ whole genome shotgun (WGS) entry which is preliminary data.</text>
</comment>
<feature type="domain" description="UspA" evidence="1">
    <location>
        <begin position="67"/>
        <end position="139"/>
    </location>
</feature>
<dbReference type="AlphaFoldDB" id="A0AAE3FXA7"/>
<gene>
    <name evidence="2" type="ORF">AArcSt2_05415</name>
</gene>
<protein>
    <submittedName>
        <fullName evidence="2">Universal stress protein</fullName>
    </submittedName>
</protein>
<keyword evidence="3" id="KW-1185">Reference proteome</keyword>
<accession>A0AAE3FXA7</accession>
<dbReference type="InterPro" id="IPR006016">
    <property type="entry name" value="UspA"/>
</dbReference>
<sequence>MADTLLSRPIVPVANPEDAKLTYERLRPRLPADSVPLFVNVIQKSGGGIDKAPLGRMRELGEEIFEHVGSLATEDGLTVETKQLYGTDVAEAIIEAGDEYDASAIVFTSRGGNKWIDLLSGGIRSTLVAEANIPVVVLPTDVDTDPN</sequence>
<evidence type="ECO:0000313" key="3">
    <source>
        <dbReference type="Proteomes" id="UP001203207"/>
    </source>
</evidence>
<dbReference type="CDD" id="cd00293">
    <property type="entry name" value="USP-like"/>
    <property type="match status" value="1"/>
</dbReference>
<dbReference type="Proteomes" id="UP001203207">
    <property type="component" value="Unassembled WGS sequence"/>
</dbReference>
<reference evidence="2" key="2">
    <citation type="submission" date="2022-02" db="EMBL/GenBank/DDBJ databases">
        <authorList>
            <person name="Elcheninov A.G."/>
            <person name="Sorokin D.Y."/>
            <person name="Kublanov I.V."/>
        </authorList>
    </citation>
    <scope>NUCLEOTIDE SEQUENCE</scope>
    <source>
        <strain evidence="2">AArc-St2</strain>
    </source>
</reference>
<proteinExistence type="predicted"/>
<name>A0AAE3FXA7_9EURY</name>
<dbReference type="Gene3D" id="3.40.50.620">
    <property type="entry name" value="HUPs"/>
    <property type="match status" value="1"/>
</dbReference>
<dbReference type="RefSeq" id="WP_250583354.1">
    <property type="nucleotide sequence ID" value="NZ_JAKRVX010000002.1"/>
</dbReference>
<evidence type="ECO:0000259" key="1">
    <source>
        <dbReference type="Pfam" id="PF00582"/>
    </source>
</evidence>
<evidence type="ECO:0000313" key="2">
    <source>
        <dbReference type="EMBL" id="MCL9816379.1"/>
    </source>
</evidence>
<dbReference type="Pfam" id="PF00582">
    <property type="entry name" value="Usp"/>
    <property type="match status" value="1"/>
</dbReference>
<organism evidence="2 3">
    <name type="scientific">Natronocalculus amylovorans</name>
    <dbReference type="NCBI Taxonomy" id="2917812"/>
    <lineage>
        <taxon>Archaea</taxon>
        <taxon>Methanobacteriati</taxon>
        <taxon>Methanobacteriota</taxon>
        <taxon>Stenosarchaea group</taxon>
        <taxon>Halobacteria</taxon>
        <taxon>Halobacteriales</taxon>
        <taxon>Haloferacaceae</taxon>
        <taxon>Natronocalculus</taxon>
    </lineage>
</organism>
<dbReference type="EMBL" id="JAKRVX010000002">
    <property type="protein sequence ID" value="MCL9816379.1"/>
    <property type="molecule type" value="Genomic_DNA"/>
</dbReference>
<dbReference type="SUPFAM" id="SSF52402">
    <property type="entry name" value="Adenine nucleotide alpha hydrolases-like"/>
    <property type="match status" value="1"/>
</dbReference>
<reference evidence="2" key="1">
    <citation type="journal article" date="2022" name="Syst. Appl. Microbiol.">
        <title>Natronocalculus amylovorans gen. nov., sp. nov., and Natranaeroarchaeum aerophilus sp. nov., dominant culturable amylolytic natronoarchaea from hypersaline soda lakes in southwestern Siberia.</title>
        <authorList>
            <person name="Sorokin D.Y."/>
            <person name="Elcheninov A.G."/>
            <person name="Khizhniak T.V."/>
            <person name="Koenen M."/>
            <person name="Bale N.J."/>
            <person name="Damste J.S.S."/>
            <person name="Kublanov I.V."/>
        </authorList>
    </citation>
    <scope>NUCLEOTIDE SEQUENCE</scope>
    <source>
        <strain evidence="2">AArc-St2</strain>
    </source>
</reference>